<organism evidence="1 2">
    <name type="scientific">Chryseobacterium taihuense</name>
    <dbReference type="NCBI Taxonomy" id="1141221"/>
    <lineage>
        <taxon>Bacteria</taxon>
        <taxon>Pseudomonadati</taxon>
        <taxon>Bacteroidota</taxon>
        <taxon>Flavobacteriia</taxon>
        <taxon>Flavobacteriales</taxon>
        <taxon>Weeksellaceae</taxon>
        <taxon>Chryseobacterium group</taxon>
        <taxon>Chryseobacterium</taxon>
    </lineage>
</organism>
<sequence>MIYGEKLRINLFNNSDIKLSVPMRKTDMNLYRFRK</sequence>
<gene>
    <name evidence="1" type="ORF">NCTC12078_00847</name>
</gene>
<dbReference type="AlphaFoldDB" id="A0A4U8WBL0"/>
<proteinExistence type="predicted"/>
<dbReference type="Proteomes" id="UP000290013">
    <property type="component" value="Chromosome"/>
</dbReference>
<reference evidence="1 2" key="1">
    <citation type="submission" date="2019-02" db="EMBL/GenBank/DDBJ databases">
        <authorList>
            <consortium name="Pathogen Informatics"/>
        </authorList>
    </citation>
    <scope>NUCLEOTIDE SEQUENCE [LARGE SCALE GENOMIC DNA]</scope>
    <source>
        <strain evidence="1 2">3012STDY6944375</strain>
    </source>
</reference>
<evidence type="ECO:0000313" key="1">
    <source>
        <dbReference type="EMBL" id="VFB02866.1"/>
    </source>
</evidence>
<name>A0A4U8WBL0_9FLAO</name>
<protein>
    <submittedName>
        <fullName evidence="1">Uncharacterized protein</fullName>
    </submittedName>
</protein>
<dbReference type="EMBL" id="LR215974">
    <property type="protein sequence ID" value="VFB02866.1"/>
    <property type="molecule type" value="Genomic_DNA"/>
</dbReference>
<evidence type="ECO:0000313" key="2">
    <source>
        <dbReference type="Proteomes" id="UP000290013"/>
    </source>
</evidence>
<accession>A0A4U8WBL0</accession>
<dbReference type="KEGG" id="ctai:NCTC12078_00847"/>